<evidence type="ECO:0000313" key="2">
    <source>
        <dbReference type="EMBL" id="ASY15712.1"/>
    </source>
</evidence>
<keyword evidence="1" id="KW-0812">Transmembrane</keyword>
<dbReference type="EMBL" id="CP016773">
    <property type="protein sequence ID" value="ASY15712.1"/>
    <property type="molecule type" value="Genomic_DNA"/>
</dbReference>
<sequence>MATTKKTAVSKTATKAPAKKSASLAPAHAGIDWRSLYLYAVCLVTLLVVLFSTVALVNAILDAVFPDPAYVDPYLKAENAPDPALLQQQEDNNQRQALKNIFTTFSTMAIAAPVYLYHWRQARKTSN</sequence>
<keyword evidence="3" id="KW-1185">Reference proteome</keyword>
<accession>A0A249KFZ6</accession>
<gene>
    <name evidence="2" type="ORF">A1sIA56_02100</name>
</gene>
<name>A0A249KFZ6_9ACTN</name>
<evidence type="ECO:0000256" key="1">
    <source>
        <dbReference type="SAM" id="Phobius"/>
    </source>
</evidence>
<evidence type="ECO:0000313" key="3">
    <source>
        <dbReference type="Proteomes" id="UP000217215"/>
    </source>
</evidence>
<dbReference type="OrthoDB" id="5190246at2"/>
<evidence type="ECO:0008006" key="4">
    <source>
        <dbReference type="Google" id="ProtNLM"/>
    </source>
</evidence>
<dbReference type="RefSeq" id="WP_095673307.1">
    <property type="nucleotide sequence ID" value="NZ_CP016773.1"/>
</dbReference>
<feature type="transmembrane region" description="Helical" evidence="1">
    <location>
        <begin position="36"/>
        <end position="61"/>
    </location>
</feature>
<reference evidence="2 3" key="1">
    <citation type="submission" date="2016-07" db="EMBL/GenBank/DDBJ databases">
        <title>High microdiversification within the ubiquitous acI lineage of Actinobacteria.</title>
        <authorList>
            <person name="Neuenschwander S.M."/>
            <person name="Salcher M."/>
            <person name="Ghai R."/>
            <person name="Pernthaler J."/>
        </authorList>
    </citation>
    <scope>NUCLEOTIDE SEQUENCE [LARGE SCALE GENOMIC DNA]</scope>
    <source>
        <strain evidence="2">MMS-IA-56</strain>
    </source>
</reference>
<proteinExistence type="predicted"/>
<dbReference type="AlphaFoldDB" id="A0A249KFZ6"/>
<keyword evidence="1" id="KW-1133">Transmembrane helix</keyword>
<keyword evidence="1" id="KW-0472">Membrane</keyword>
<dbReference type="KEGG" id="psuf:A1sIA56_02100"/>
<dbReference type="Proteomes" id="UP000217215">
    <property type="component" value="Chromosome"/>
</dbReference>
<organism evidence="2 3">
    <name type="scientific">Candidatus Planktophila sulfonica</name>
    <dbReference type="NCBI Taxonomy" id="1884904"/>
    <lineage>
        <taxon>Bacteria</taxon>
        <taxon>Bacillati</taxon>
        <taxon>Actinomycetota</taxon>
        <taxon>Actinomycetes</taxon>
        <taxon>Candidatus Nanopelagicales</taxon>
        <taxon>Candidatus Nanopelagicaceae</taxon>
        <taxon>Candidatus Planktophila</taxon>
    </lineage>
</organism>
<feature type="transmembrane region" description="Helical" evidence="1">
    <location>
        <begin position="101"/>
        <end position="119"/>
    </location>
</feature>
<protein>
    <recommendedName>
        <fullName evidence="4">DUF5671 domain-containing protein</fullName>
    </recommendedName>
</protein>